<reference evidence="1 3" key="1">
    <citation type="journal article" date="2015" name="Int. J. Syst. Evol. Microbiol.">
        <title>Bacillus glycinifermentans sp. nov., isolated from fermented soybean paste.</title>
        <authorList>
            <person name="Kim S.J."/>
            <person name="Dunlap C.A."/>
            <person name="Kwon S.W."/>
            <person name="Rooney A.P."/>
        </authorList>
    </citation>
    <scope>NUCLEOTIDE SEQUENCE [LARGE SCALE GENOMIC DNA]</scope>
    <source>
        <strain evidence="1 3">GO-13</strain>
    </source>
</reference>
<dbReference type="Proteomes" id="UP001341297">
    <property type="component" value="Unassembled WGS sequence"/>
</dbReference>
<evidence type="ECO:0000313" key="4">
    <source>
        <dbReference type="Proteomes" id="UP001341297"/>
    </source>
</evidence>
<dbReference type="AlphaFoldDB" id="A0A0T6BUU2"/>
<sequence>MKERVPKKQVAISKTKAHSITLMKCKSAELKNGVYQHPGQDGNAHSVKVNGESGKVVKQDIQLIQSR</sequence>
<proteinExistence type="predicted"/>
<protein>
    <submittedName>
        <fullName evidence="1">Uncharacterized protein</fullName>
    </submittedName>
</protein>
<organism evidence="1 3">
    <name type="scientific">Bacillus glycinifermentans</name>
    <dbReference type="NCBI Taxonomy" id="1664069"/>
    <lineage>
        <taxon>Bacteria</taxon>
        <taxon>Bacillati</taxon>
        <taxon>Bacillota</taxon>
        <taxon>Bacilli</taxon>
        <taxon>Bacillales</taxon>
        <taxon>Bacillaceae</taxon>
        <taxon>Bacillus</taxon>
    </lineage>
</organism>
<evidence type="ECO:0000313" key="3">
    <source>
        <dbReference type="Proteomes" id="UP000036168"/>
    </source>
</evidence>
<name>A0A0T6BUU2_9BACI</name>
<dbReference type="Proteomes" id="UP000036168">
    <property type="component" value="Unassembled WGS sequence"/>
</dbReference>
<evidence type="ECO:0000313" key="1">
    <source>
        <dbReference type="EMBL" id="KRT94982.1"/>
    </source>
</evidence>
<reference evidence="2 4" key="3">
    <citation type="submission" date="2023-03" db="EMBL/GenBank/DDBJ databases">
        <title>Agriculturally important microbes genome sequencing.</title>
        <authorList>
            <person name="Dunlap C."/>
        </authorList>
    </citation>
    <scope>NUCLEOTIDE SEQUENCE [LARGE SCALE GENOMIC DNA]</scope>
    <source>
        <strain evidence="2 4">CBP-3203</strain>
    </source>
</reference>
<accession>A0A0T6BUU2</accession>
<dbReference type="RefSeq" id="WP_053075364.1">
    <property type="nucleotide sequence ID" value="NZ_CP023481.1"/>
</dbReference>
<reference evidence="1" key="2">
    <citation type="submission" date="2015-10" db="EMBL/GenBank/DDBJ databases">
        <authorList>
            <person name="Gilbert D.G."/>
        </authorList>
    </citation>
    <scope>NUCLEOTIDE SEQUENCE</scope>
    <source>
        <strain evidence="1">GO-13</strain>
    </source>
</reference>
<keyword evidence="4" id="KW-1185">Reference proteome</keyword>
<dbReference type="EMBL" id="LECW02000004">
    <property type="protein sequence ID" value="KRT94982.1"/>
    <property type="molecule type" value="Genomic_DNA"/>
</dbReference>
<evidence type="ECO:0000313" key="2">
    <source>
        <dbReference type="EMBL" id="MEC0484750.1"/>
    </source>
</evidence>
<comment type="caution">
    <text evidence="1">The sequence shown here is derived from an EMBL/GenBank/DDBJ whole genome shotgun (WGS) entry which is preliminary data.</text>
</comment>
<dbReference type="EMBL" id="JARRTL010000008">
    <property type="protein sequence ID" value="MEC0484750.1"/>
    <property type="molecule type" value="Genomic_DNA"/>
</dbReference>
<gene>
    <name evidence="1" type="ORF">AB447_210625</name>
    <name evidence="2" type="ORF">P8828_07775</name>
</gene>